<name>A0A8X7XXL1_POPTO</name>
<accession>A0A8X7XXL1</accession>
<evidence type="ECO:0000313" key="2">
    <source>
        <dbReference type="Proteomes" id="UP000886885"/>
    </source>
</evidence>
<sequence>MRDHSFRTLTANISASCSNHAFGWREAVPIYIDNGYGEGIIPYLTDALQAVDNVDADMNIYGLRAYDAATAFALAIEKAGTTNFGFQKANAVQPSAFQIVNVNGNGVREIGFRTPRGLVNTLDLTTNESTYRTSNYNPLTIIWPGDKIYIPMCADRGASEGWIPINGRRLRIGVPVKGGFNQLLTVTIDPKYNTTKFSEIA</sequence>
<dbReference type="EMBL" id="JAAWWB010000036">
    <property type="protein sequence ID" value="KAG6739152.1"/>
    <property type="molecule type" value="Genomic_DNA"/>
</dbReference>
<keyword evidence="2" id="KW-1185">Reference proteome</keyword>
<reference evidence="1" key="1">
    <citation type="journal article" date="2020" name="bioRxiv">
        <title>Hybrid origin of Populus tomentosa Carr. identified through genome sequencing and phylogenomic analysis.</title>
        <authorList>
            <person name="An X."/>
            <person name="Gao K."/>
            <person name="Chen Z."/>
            <person name="Li J."/>
            <person name="Yang X."/>
            <person name="Yang X."/>
            <person name="Zhou J."/>
            <person name="Guo T."/>
            <person name="Zhao T."/>
            <person name="Huang S."/>
            <person name="Miao D."/>
            <person name="Khan W.U."/>
            <person name="Rao P."/>
            <person name="Ye M."/>
            <person name="Lei B."/>
            <person name="Liao W."/>
            <person name="Wang J."/>
            <person name="Ji L."/>
            <person name="Li Y."/>
            <person name="Guo B."/>
            <person name="Mustafa N.S."/>
            <person name="Li S."/>
            <person name="Yun Q."/>
            <person name="Keller S.R."/>
            <person name="Mao J."/>
            <person name="Zhang R."/>
            <person name="Strauss S.H."/>
        </authorList>
    </citation>
    <scope>NUCLEOTIDE SEQUENCE</scope>
    <source>
        <strain evidence="1">GM15</strain>
        <tissue evidence="1">Leaf</tissue>
    </source>
</reference>
<dbReference type="InterPro" id="IPR015683">
    <property type="entry name" value="Ionotropic_Glu_rcpt"/>
</dbReference>
<proteinExistence type="predicted"/>
<gene>
    <name evidence="1" type="ORF">POTOM_056738</name>
</gene>
<protein>
    <submittedName>
        <fullName evidence="1">Uncharacterized protein</fullName>
    </submittedName>
</protein>
<dbReference type="PANTHER" id="PTHR34836">
    <property type="entry name" value="OS06G0188250 PROTEIN"/>
    <property type="match status" value="1"/>
</dbReference>
<evidence type="ECO:0000313" key="1">
    <source>
        <dbReference type="EMBL" id="KAG6739152.1"/>
    </source>
</evidence>
<dbReference type="OrthoDB" id="5984008at2759"/>
<dbReference type="Proteomes" id="UP000886885">
    <property type="component" value="Chromosome 18D"/>
</dbReference>
<organism evidence="1 2">
    <name type="scientific">Populus tomentosa</name>
    <name type="common">Chinese white poplar</name>
    <dbReference type="NCBI Taxonomy" id="118781"/>
    <lineage>
        <taxon>Eukaryota</taxon>
        <taxon>Viridiplantae</taxon>
        <taxon>Streptophyta</taxon>
        <taxon>Embryophyta</taxon>
        <taxon>Tracheophyta</taxon>
        <taxon>Spermatophyta</taxon>
        <taxon>Magnoliopsida</taxon>
        <taxon>eudicotyledons</taxon>
        <taxon>Gunneridae</taxon>
        <taxon>Pentapetalae</taxon>
        <taxon>rosids</taxon>
        <taxon>fabids</taxon>
        <taxon>Malpighiales</taxon>
        <taxon>Salicaceae</taxon>
        <taxon>Saliceae</taxon>
        <taxon>Populus</taxon>
    </lineage>
</organism>
<dbReference type="PANTHER" id="PTHR34836:SF1">
    <property type="entry name" value="OS09G0428600 PROTEIN"/>
    <property type="match status" value="1"/>
</dbReference>
<dbReference type="AlphaFoldDB" id="A0A8X7XXL1"/>
<comment type="caution">
    <text evidence="1">The sequence shown here is derived from an EMBL/GenBank/DDBJ whole genome shotgun (WGS) entry which is preliminary data.</text>
</comment>